<dbReference type="Proteomes" id="UP000030653">
    <property type="component" value="Unassembled WGS sequence"/>
</dbReference>
<proteinExistence type="predicted"/>
<evidence type="ECO:0000313" key="3">
    <source>
        <dbReference type="Proteomes" id="UP000030653"/>
    </source>
</evidence>
<dbReference type="HOGENOM" id="CLU_480600_0_0_1"/>
<name>M5FR91_DACPD</name>
<feature type="compositionally biased region" description="Low complexity" evidence="1">
    <location>
        <begin position="34"/>
        <end position="52"/>
    </location>
</feature>
<feature type="compositionally biased region" description="Polar residues" evidence="1">
    <location>
        <begin position="279"/>
        <end position="319"/>
    </location>
</feature>
<keyword evidence="3" id="KW-1185">Reference proteome</keyword>
<feature type="region of interest" description="Disordered" evidence="1">
    <location>
        <begin position="279"/>
        <end position="322"/>
    </location>
</feature>
<dbReference type="GeneID" id="63686453"/>
<dbReference type="EMBL" id="JH795877">
    <property type="protein sequence ID" value="EJT97434.1"/>
    <property type="molecule type" value="Genomic_DNA"/>
</dbReference>
<accession>M5FR91</accession>
<dbReference type="OrthoDB" id="3415048at2759"/>
<feature type="region of interest" description="Disordered" evidence="1">
    <location>
        <begin position="1"/>
        <end position="52"/>
    </location>
</feature>
<organism evidence="2 3">
    <name type="scientific">Dacryopinax primogenitus (strain DJM 731)</name>
    <name type="common">Brown rot fungus</name>
    <dbReference type="NCBI Taxonomy" id="1858805"/>
    <lineage>
        <taxon>Eukaryota</taxon>
        <taxon>Fungi</taxon>
        <taxon>Dikarya</taxon>
        <taxon>Basidiomycota</taxon>
        <taxon>Agaricomycotina</taxon>
        <taxon>Dacrymycetes</taxon>
        <taxon>Dacrymycetales</taxon>
        <taxon>Dacrymycetaceae</taxon>
        <taxon>Dacryopinax</taxon>
    </lineage>
</organism>
<sequence>MELQNETSAGEEFGTIQAPLSSEDTLLSGLDQPEALSSVSSSRGGSNEEGSGYEFMMEGLSLRVFDPSLGERRGIGSETAPSAAGYLTVDITPLASIAPSAGVFFPYVFLRSSRSPPSSSPHAFEAFASDKYGAYEVGTAIIPVTSCTGSATAYHQVPGTRYRRIGTLADLIHPHEETNNTPMTPALVHDHGYAKFLEDLHQAAEERDVGRMPRPMDLAYIIYLVNCSGGHGDDQSALSASGIEITSALVAPRDCGSNGSETTNTVVDDDLMQMLAEGVTSSPPSEQHGTGPQQPEQHDTSPSSDSELRSSTMVTSRNTHVQRRGVVSVGLSTRRIKGSRGRPGQTARALQETERFIAIASYLQNLFPTLSTKLAGSGGGLAGGDSAWLFKTRTEAFLNVCEVLEMRADDLHIGIDQATSRSVSVGCDVVAGWFASFPKAKSLNRATLTNHRGILNRWGALWADSESDYEVNKDILNTPRDQMVYRHPPRKPRGPEGVKFLSVEILGLIGYLFAPDETDRRRLLPSALEENFFQKLSKRLAWGTVESEIAVYFPDYAPRRRVAISKT</sequence>
<dbReference type="RefSeq" id="XP_040624332.1">
    <property type="nucleotide sequence ID" value="XM_040771391.1"/>
</dbReference>
<gene>
    <name evidence="2" type="ORF">DACRYDRAFT_18799</name>
</gene>
<dbReference type="AlphaFoldDB" id="M5FR91"/>
<protein>
    <submittedName>
        <fullName evidence="2">Uncharacterized protein</fullName>
    </submittedName>
</protein>
<evidence type="ECO:0000313" key="2">
    <source>
        <dbReference type="EMBL" id="EJT97434.1"/>
    </source>
</evidence>
<evidence type="ECO:0000256" key="1">
    <source>
        <dbReference type="SAM" id="MobiDB-lite"/>
    </source>
</evidence>
<reference evidence="2 3" key="1">
    <citation type="journal article" date="2012" name="Science">
        <title>The Paleozoic origin of enzymatic lignin decomposition reconstructed from 31 fungal genomes.</title>
        <authorList>
            <person name="Floudas D."/>
            <person name="Binder M."/>
            <person name="Riley R."/>
            <person name="Barry K."/>
            <person name="Blanchette R.A."/>
            <person name="Henrissat B."/>
            <person name="Martinez A.T."/>
            <person name="Otillar R."/>
            <person name="Spatafora J.W."/>
            <person name="Yadav J.S."/>
            <person name="Aerts A."/>
            <person name="Benoit I."/>
            <person name="Boyd A."/>
            <person name="Carlson A."/>
            <person name="Copeland A."/>
            <person name="Coutinho P.M."/>
            <person name="de Vries R.P."/>
            <person name="Ferreira P."/>
            <person name="Findley K."/>
            <person name="Foster B."/>
            <person name="Gaskell J."/>
            <person name="Glotzer D."/>
            <person name="Gorecki P."/>
            <person name="Heitman J."/>
            <person name="Hesse C."/>
            <person name="Hori C."/>
            <person name="Igarashi K."/>
            <person name="Jurgens J.A."/>
            <person name="Kallen N."/>
            <person name="Kersten P."/>
            <person name="Kohler A."/>
            <person name="Kuees U."/>
            <person name="Kumar T.K.A."/>
            <person name="Kuo A."/>
            <person name="LaButti K."/>
            <person name="Larrondo L.F."/>
            <person name="Lindquist E."/>
            <person name="Ling A."/>
            <person name="Lombard V."/>
            <person name="Lucas S."/>
            <person name="Lundell T."/>
            <person name="Martin R."/>
            <person name="McLaughlin D.J."/>
            <person name="Morgenstern I."/>
            <person name="Morin E."/>
            <person name="Murat C."/>
            <person name="Nagy L.G."/>
            <person name="Nolan M."/>
            <person name="Ohm R.A."/>
            <person name="Patyshakuliyeva A."/>
            <person name="Rokas A."/>
            <person name="Ruiz-Duenas F.J."/>
            <person name="Sabat G."/>
            <person name="Salamov A."/>
            <person name="Samejima M."/>
            <person name="Schmutz J."/>
            <person name="Slot J.C."/>
            <person name="St John F."/>
            <person name="Stenlid J."/>
            <person name="Sun H."/>
            <person name="Sun S."/>
            <person name="Syed K."/>
            <person name="Tsang A."/>
            <person name="Wiebenga A."/>
            <person name="Young D."/>
            <person name="Pisabarro A."/>
            <person name="Eastwood D.C."/>
            <person name="Martin F."/>
            <person name="Cullen D."/>
            <person name="Grigoriev I.V."/>
            <person name="Hibbett D.S."/>
        </authorList>
    </citation>
    <scope>NUCLEOTIDE SEQUENCE [LARGE SCALE GENOMIC DNA]</scope>
    <source>
        <strain evidence="2 3">DJM-731 SS1</strain>
    </source>
</reference>